<evidence type="ECO:0000313" key="1">
    <source>
        <dbReference type="EMBL" id="KAI8536885.1"/>
    </source>
</evidence>
<evidence type="ECO:0000313" key="2">
    <source>
        <dbReference type="Proteomes" id="UP001062846"/>
    </source>
</evidence>
<dbReference type="EMBL" id="CM046397">
    <property type="protein sequence ID" value="KAI8536885.1"/>
    <property type="molecule type" value="Genomic_DNA"/>
</dbReference>
<comment type="caution">
    <text evidence="1">The sequence shown here is derived from an EMBL/GenBank/DDBJ whole genome shotgun (WGS) entry which is preliminary data.</text>
</comment>
<accession>A0ACC0M7G1</accession>
<organism evidence="1 2">
    <name type="scientific">Rhododendron molle</name>
    <name type="common">Chinese azalea</name>
    <name type="synonym">Azalea mollis</name>
    <dbReference type="NCBI Taxonomy" id="49168"/>
    <lineage>
        <taxon>Eukaryota</taxon>
        <taxon>Viridiplantae</taxon>
        <taxon>Streptophyta</taxon>
        <taxon>Embryophyta</taxon>
        <taxon>Tracheophyta</taxon>
        <taxon>Spermatophyta</taxon>
        <taxon>Magnoliopsida</taxon>
        <taxon>eudicotyledons</taxon>
        <taxon>Gunneridae</taxon>
        <taxon>Pentapetalae</taxon>
        <taxon>asterids</taxon>
        <taxon>Ericales</taxon>
        <taxon>Ericaceae</taxon>
        <taxon>Ericoideae</taxon>
        <taxon>Rhodoreae</taxon>
        <taxon>Rhododendron</taxon>
    </lineage>
</organism>
<protein>
    <submittedName>
        <fullName evidence="1">Uncharacterized protein</fullName>
    </submittedName>
</protein>
<keyword evidence="2" id="KW-1185">Reference proteome</keyword>
<reference evidence="1" key="1">
    <citation type="submission" date="2022-02" db="EMBL/GenBank/DDBJ databases">
        <title>Plant Genome Project.</title>
        <authorList>
            <person name="Zhang R.-G."/>
        </authorList>
    </citation>
    <scope>NUCLEOTIDE SEQUENCE</scope>
    <source>
        <strain evidence="1">AT1</strain>
    </source>
</reference>
<sequence length="98" mass="9812">MKQIQGSRPTRGLVFTWSSGRPRGRPRRGGVQSTVGRGRGAAGDDAAPQSSQVSVGIDGAATQASQVSAGTDGDGTKRGRGTDGGGTRGGKGRDRSTA</sequence>
<name>A0ACC0M7G1_RHOML</name>
<proteinExistence type="predicted"/>
<gene>
    <name evidence="1" type="ORF">RHMOL_Rhmol10G0291300</name>
</gene>
<dbReference type="Proteomes" id="UP001062846">
    <property type="component" value="Chromosome 10"/>
</dbReference>